<organism evidence="2 3">
    <name type="scientific">Gordonia phage Jumbo</name>
    <dbReference type="NCBI Taxonomy" id="1887650"/>
    <lineage>
        <taxon>Viruses</taxon>
        <taxon>Duplodnaviria</taxon>
        <taxon>Heunggongvirae</taxon>
        <taxon>Uroviricota</taxon>
        <taxon>Caudoviricetes</taxon>
        <taxon>Gorjumvirus</taxon>
        <taxon>Gorjumvirus jumbo</taxon>
    </lineage>
</organism>
<dbReference type="KEGG" id="vg:29067986"/>
<name>A0A1B3B0S2_9CAUD</name>
<gene>
    <name evidence="2" type="primary">97</name>
    <name evidence="2" type="ORF">SEA_JUMBO_97</name>
</gene>
<sequence length="257" mass="26358">MTATTAAPAAAETAAAAAAEDVKARDAENGTVNTIPAEVTDFVKIVSDLVAANPANFANEDTDEILVIREAFAKLSDKDARRQARTFIRDAKLTADKEMNDAVVTGDAAKIVPAAQRAGAYATVIQHGFKVISAERGSVKNAADPVAAAAALVAQIQLAYAVALSDIPAGISVEDFQAKVAEIVTPDEQNAATQYRAFIENGQKGDEPNVSDLAKAAARVSLGRGPKGQGRKPKAAETAADKGAETAAAETGDAAAE</sequence>
<reference evidence="3" key="1">
    <citation type="submission" date="2016-07" db="EMBL/GenBank/DDBJ databases">
        <authorList>
            <person name="Florea S."/>
            <person name="Webb J.S."/>
            <person name="Jaromczyk J."/>
            <person name="Schardl C.L."/>
        </authorList>
    </citation>
    <scope>NUCLEOTIDE SEQUENCE [LARGE SCALE GENOMIC DNA]</scope>
</reference>
<feature type="region of interest" description="Disordered" evidence="1">
    <location>
        <begin position="220"/>
        <end position="257"/>
    </location>
</feature>
<protein>
    <submittedName>
        <fullName evidence="2">Uncharacterized protein</fullName>
    </submittedName>
</protein>
<dbReference type="GeneID" id="29067986"/>
<feature type="compositionally biased region" description="Low complexity" evidence="1">
    <location>
        <begin position="245"/>
        <end position="257"/>
    </location>
</feature>
<dbReference type="Proteomes" id="UP000203357">
    <property type="component" value="Segment"/>
</dbReference>
<accession>A0A1B3B0S2</accession>
<evidence type="ECO:0000313" key="2">
    <source>
        <dbReference type="EMBL" id="AOE44604.1"/>
    </source>
</evidence>
<evidence type="ECO:0000313" key="3">
    <source>
        <dbReference type="Proteomes" id="UP000203357"/>
    </source>
</evidence>
<dbReference type="RefSeq" id="YP_009291062.1">
    <property type="nucleotide sequence ID" value="NC_031109.1"/>
</dbReference>
<keyword evidence="3" id="KW-1185">Reference proteome</keyword>
<evidence type="ECO:0000256" key="1">
    <source>
        <dbReference type="SAM" id="MobiDB-lite"/>
    </source>
</evidence>
<proteinExistence type="predicted"/>
<dbReference type="EMBL" id="KX557281">
    <property type="protein sequence ID" value="AOE44604.1"/>
    <property type="molecule type" value="Genomic_DNA"/>
</dbReference>